<protein>
    <submittedName>
        <fullName evidence="2">Uncharacterized protein</fullName>
    </submittedName>
</protein>
<dbReference type="Proteomes" id="UP000263486">
    <property type="component" value="Unassembled WGS sequence"/>
</dbReference>
<reference evidence="2 3" key="1">
    <citation type="submission" date="2018-08" db="EMBL/GenBank/DDBJ databases">
        <title>Draft genome sequence of Psychrilyobacter sp. strain SD5 isolated from Black Sea water.</title>
        <authorList>
            <person name="Yadav S."/>
            <person name="Villanueva L."/>
            <person name="Damste J.S.S."/>
        </authorList>
    </citation>
    <scope>NUCLEOTIDE SEQUENCE [LARGE SCALE GENOMIC DNA]</scope>
    <source>
        <strain evidence="2 3">SD5</strain>
    </source>
</reference>
<proteinExistence type="predicted"/>
<feature type="compositionally biased region" description="Basic and acidic residues" evidence="1">
    <location>
        <begin position="81"/>
        <end position="103"/>
    </location>
</feature>
<sequence length="103" mass="11914">MKDKEAKNRNSINSILKNHSILDIKILLGALKNTIRIDNFSREARRAITSALEIEREKMVGNICNFNEITSKLQYPKIKKKPTESIEKEIQNTHHRPTKFDGP</sequence>
<evidence type="ECO:0000256" key="1">
    <source>
        <dbReference type="SAM" id="MobiDB-lite"/>
    </source>
</evidence>
<evidence type="ECO:0000313" key="2">
    <source>
        <dbReference type="EMBL" id="REI42236.1"/>
    </source>
</evidence>
<dbReference type="EMBL" id="QUAJ01000005">
    <property type="protein sequence ID" value="REI42236.1"/>
    <property type="molecule type" value="Genomic_DNA"/>
</dbReference>
<name>A0ABX9KIY5_9FUSO</name>
<feature type="region of interest" description="Disordered" evidence="1">
    <location>
        <begin position="78"/>
        <end position="103"/>
    </location>
</feature>
<dbReference type="RefSeq" id="WP_114641614.1">
    <property type="nucleotide sequence ID" value="NZ_JAACIO010000005.1"/>
</dbReference>
<keyword evidence="3" id="KW-1185">Reference proteome</keyword>
<accession>A0ABX9KIY5</accession>
<gene>
    <name evidence="2" type="ORF">DYH56_04235</name>
</gene>
<comment type="caution">
    <text evidence="2">The sequence shown here is derived from an EMBL/GenBank/DDBJ whole genome shotgun (WGS) entry which is preliminary data.</text>
</comment>
<evidence type="ECO:0000313" key="3">
    <source>
        <dbReference type="Proteomes" id="UP000263486"/>
    </source>
</evidence>
<organism evidence="2 3">
    <name type="scientific">Psychrilyobacter piezotolerans</name>
    <dbReference type="NCBI Taxonomy" id="2293438"/>
    <lineage>
        <taxon>Bacteria</taxon>
        <taxon>Fusobacteriati</taxon>
        <taxon>Fusobacteriota</taxon>
        <taxon>Fusobacteriia</taxon>
        <taxon>Fusobacteriales</taxon>
        <taxon>Fusobacteriaceae</taxon>
        <taxon>Psychrilyobacter</taxon>
    </lineage>
</organism>